<evidence type="ECO:0000313" key="1">
    <source>
        <dbReference type="EMBL" id="CAI6099157.1"/>
    </source>
</evidence>
<dbReference type="EMBL" id="CABFNP030001315">
    <property type="protein sequence ID" value="CAI6099157.1"/>
    <property type="molecule type" value="Genomic_DNA"/>
</dbReference>
<proteinExistence type="predicted"/>
<evidence type="ECO:0000313" key="2">
    <source>
        <dbReference type="Proteomes" id="UP001160390"/>
    </source>
</evidence>
<protein>
    <submittedName>
        <fullName evidence="1">Uncharacterized protein</fullName>
    </submittedName>
</protein>
<keyword evidence="2" id="KW-1185">Reference proteome</keyword>
<dbReference type="AlphaFoldDB" id="A0AA35QBX2"/>
<gene>
    <name evidence="1" type="ORF">CCHLO57077_00018208</name>
</gene>
<dbReference type="Proteomes" id="UP001160390">
    <property type="component" value="Unassembled WGS sequence"/>
</dbReference>
<comment type="caution">
    <text evidence="1">The sequence shown here is derived from an EMBL/GenBank/DDBJ whole genome shotgun (WGS) entry which is preliminary data.</text>
</comment>
<organism evidence="1 2">
    <name type="scientific">Clonostachys chloroleuca</name>
    <dbReference type="NCBI Taxonomy" id="1926264"/>
    <lineage>
        <taxon>Eukaryota</taxon>
        <taxon>Fungi</taxon>
        <taxon>Dikarya</taxon>
        <taxon>Ascomycota</taxon>
        <taxon>Pezizomycotina</taxon>
        <taxon>Sordariomycetes</taxon>
        <taxon>Hypocreomycetidae</taxon>
        <taxon>Hypocreales</taxon>
        <taxon>Bionectriaceae</taxon>
        <taxon>Clonostachys</taxon>
    </lineage>
</organism>
<reference evidence="1" key="1">
    <citation type="submission" date="2023-01" db="EMBL/GenBank/DDBJ databases">
        <authorList>
            <person name="Piombo E."/>
        </authorList>
    </citation>
    <scope>NUCLEOTIDE SEQUENCE</scope>
</reference>
<name>A0AA35QBX2_9HYPO</name>
<sequence>MGYSIDTATWPEGLNIPVEVKGLMERFFETVDTDRDDAGDILADKIFAEDGVAYFGYHPFRGPEEQKFGSLEFMLGMR</sequence>
<accession>A0AA35QBX2</accession>